<sequence length="213" mass="25247">MESSWNNDISSFRDSLKEWNTNVFGDILKKKKKIIRRFQGITNTLDQGNNNFLEKLRGQIWKEYQDILTQEEILYYQKSRSKWLEFGNRNTKFFHGSTMIRRRKNKINLLHNDMDNPISDPNILESMTLNFFADFYKDNNLDFPFVLRGEFPILCDEDISIIGKNILHEEIKHAVFGMGGFKAPGRDNFQVIFFQSQWEKVKNDLCLLIGDIF</sequence>
<organism evidence="1 2">
    <name type="scientific">Arachis duranensis</name>
    <name type="common">Wild peanut</name>
    <dbReference type="NCBI Taxonomy" id="130453"/>
    <lineage>
        <taxon>Eukaryota</taxon>
        <taxon>Viridiplantae</taxon>
        <taxon>Streptophyta</taxon>
        <taxon>Embryophyta</taxon>
        <taxon>Tracheophyta</taxon>
        <taxon>Spermatophyta</taxon>
        <taxon>Magnoliopsida</taxon>
        <taxon>eudicotyledons</taxon>
        <taxon>Gunneridae</taxon>
        <taxon>Pentapetalae</taxon>
        <taxon>rosids</taxon>
        <taxon>fabids</taxon>
        <taxon>Fabales</taxon>
        <taxon>Fabaceae</taxon>
        <taxon>Papilionoideae</taxon>
        <taxon>50 kb inversion clade</taxon>
        <taxon>dalbergioids sensu lato</taxon>
        <taxon>Dalbergieae</taxon>
        <taxon>Pterocarpus clade</taxon>
        <taxon>Arachis</taxon>
    </lineage>
</organism>
<gene>
    <name evidence="2" type="primary">LOC107467759</name>
</gene>
<proteinExistence type="predicted"/>
<reference evidence="2" key="2">
    <citation type="submission" date="2025-08" db="UniProtKB">
        <authorList>
            <consortium name="RefSeq"/>
        </authorList>
    </citation>
    <scope>IDENTIFICATION</scope>
    <source>
        <tissue evidence="2">Whole plant</tissue>
    </source>
</reference>
<evidence type="ECO:0000313" key="2">
    <source>
        <dbReference type="RefSeq" id="XP_015942422.1"/>
    </source>
</evidence>
<dbReference type="OrthoDB" id="1922870at2759"/>
<accession>A0A6P4BHL3</accession>
<reference evidence="1" key="1">
    <citation type="journal article" date="2016" name="Nat. Genet.">
        <title>The genome sequences of Arachis duranensis and Arachis ipaensis, the diploid ancestors of cultivated peanut.</title>
        <authorList>
            <person name="Bertioli D.J."/>
            <person name="Cannon S.B."/>
            <person name="Froenicke L."/>
            <person name="Huang G."/>
            <person name="Farmer A.D."/>
            <person name="Cannon E.K."/>
            <person name="Liu X."/>
            <person name="Gao D."/>
            <person name="Clevenger J."/>
            <person name="Dash S."/>
            <person name="Ren L."/>
            <person name="Moretzsohn M.C."/>
            <person name="Shirasawa K."/>
            <person name="Huang W."/>
            <person name="Vidigal B."/>
            <person name="Abernathy B."/>
            <person name="Chu Y."/>
            <person name="Niederhuth C.E."/>
            <person name="Umale P."/>
            <person name="Araujo A.C."/>
            <person name="Kozik A."/>
            <person name="Kim K.D."/>
            <person name="Burow M.D."/>
            <person name="Varshney R.K."/>
            <person name="Wang X."/>
            <person name="Zhang X."/>
            <person name="Barkley N."/>
            <person name="Guimaraes P.M."/>
            <person name="Isobe S."/>
            <person name="Guo B."/>
            <person name="Liao B."/>
            <person name="Stalker H.T."/>
            <person name="Schmitz R.J."/>
            <person name="Scheffler B.E."/>
            <person name="Leal-Bertioli S.C."/>
            <person name="Xun X."/>
            <person name="Jackson S.A."/>
            <person name="Michelmore R."/>
            <person name="Ozias-Akins P."/>
        </authorList>
    </citation>
    <scope>NUCLEOTIDE SEQUENCE [LARGE SCALE GENOMIC DNA]</scope>
    <source>
        <strain evidence="1">cv. V14167</strain>
    </source>
</reference>
<name>A0A6P4BHL3_ARADU</name>
<dbReference type="KEGG" id="adu:107467759"/>
<dbReference type="RefSeq" id="XP_015942422.1">
    <property type="nucleotide sequence ID" value="XM_016086936.1"/>
</dbReference>
<keyword evidence="1" id="KW-1185">Reference proteome</keyword>
<dbReference type="GeneID" id="107467759"/>
<dbReference type="AlphaFoldDB" id="A0A6P4BHL3"/>
<dbReference type="Proteomes" id="UP000515211">
    <property type="component" value="Chromosome 9"/>
</dbReference>
<protein>
    <submittedName>
        <fullName evidence="2">Uncharacterized protein LOC107467759</fullName>
    </submittedName>
</protein>
<evidence type="ECO:0000313" key="1">
    <source>
        <dbReference type="Proteomes" id="UP000515211"/>
    </source>
</evidence>